<dbReference type="EMBL" id="CAJVPG010000399">
    <property type="protein sequence ID" value="CAG8402523.1"/>
    <property type="molecule type" value="Genomic_DNA"/>
</dbReference>
<name>A0A9W4NS34_9EURO</name>
<comment type="caution">
    <text evidence="4">The sequence shown here is derived from an EMBL/GenBank/DDBJ whole genome shotgun (WGS) entry which is preliminary data.</text>
</comment>
<dbReference type="Proteomes" id="UP001152649">
    <property type="component" value="Unassembled WGS sequence"/>
</dbReference>
<proteinExistence type="inferred from homology"/>
<dbReference type="InterPro" id="IPR036928">
    <property type="entry name" value="AS_sf"/>
</dbReference>
<evidence type="ECO:0000313" key="4">
    <source>
        <dbReference type="EMBL" id="CAG8402523.1"/>
    </source>
</evidence>
<dbReference type="PANTHER" id="PTHR46072">
    <property type="entry name" value="AMIDASE-RELATED-RELATED"/>
    <property type="match status" value="1"/>
</dbReference>
<feature type="domain" description="Amidase" evidence="3">
    <location>
        <begin position="60"/>
        <end position="179"/>
    </location>
</feature>
<keyword evidence="2" id="KW-0378">Hydrolase</keyword>
<sequence length="201" mass="22529">MEWDCSSHGQAYQMWEQAMFADGGSKCRQLTESSGEPLLEGLIVGTDDTKLSIAEAESFEQSKTEYQRNYLRRWREAGLDALITPVQPWVSFKPKVWAQSKQYLGYTAHWNFCNFAALTIPVTSAMAESPSLERVMSSWQDYKPRNESDQFNWENFDPQLIAGMPIGIQIIGGHYGEEKAVAVAKAVEAAFGREGTNASPC</sequence>
<dbReference type="GO" id="GO:0016787">
    <property type="term" value="F:hydrolase activity"/>
    <property type="evidence" value="ECO:0007669"/>
    <property type="project" value="UniProtKB-KW"/>
</dbReference>
<dbReference type="AlphaFoldDB" id="A0A9W4NS34"/>
<reference evidence="4" key="1">
    <citation type="submission" date="2021-07" db="EMBL/GenBank/DDBJ databases">
        <authorList>
            <person name="Branca A.L. A."/>
        </authorList>
    </citation>
    <scope>NUCLEOTIDE SEQUENCE</scope>
</reference>
<evidence type="ECO:0000256" key="1">
    <source>
        <dbReference type="ARBA" id="ARBA00009199"/>
    </source>
</evidence>
<dbReference type="PANTHER" id="PTHR46072:SF1">
    <property type="entry name" value="AMIDASE"/>
    <property type="match status" value="1"/>
</dbReference>
<comment type="similarity">
    <text evidence="1">Belongs to the amidase family.</text>
</comment>
<gene>
    <name evidence="4" type="ORF">PSALAMII_LOCUS7937</name>
</gene>
<evidence type="ECO:0000259" key="3">
    <source>
        <dbReference type="Pfam" id="PF01425"/>
    </source>
</evidence>
<accession>A0A9W4NS34</accession>
<protein>
    <recommendedName>
        <fullName evidence="3">Amidase domain-containing protein</fullName>
    </recommendedName>
</protein>
<evidence type="ECO:0000256" key="2">
    <source>
        <dbReference type="ARBA" id="ARBA00022801"/>
    </source>
</evidence>
<evidence type="ECO:0000313" key="5">
    <source>
        <dbReference type="Proteomes" id="UP001152649"/>
    </source>
</evidence>
<dbReference type="OrthoDB" id="6428749at2759"/>
<dbReference type="Gene3D" id="3.90.1300.10">
    <property type="entry name" value="Amidase signature (AS) domain"/>
    <property type="match status" value="1"/>
</dbReference>
<dbReference type="Pfam" id="PF01425">
    <property type="entry name" value="Amidase"/>
    <property type="match status" value="1"/>
</dbReference>
<dbReference type="InterPro" id="IPR023631">
    <property type="entry name" value="Amidase_dom"/>
</dbReference>
<dbReference type="SUPFAM" id="SSF75304">
    <property type="entry name" value="Amidase signature (AS) enzymes"/>
    <property type="match status" value="1"/>
</dbReference>
<organism evidence="4 5">
    <name type="scientific">Penicillium salamii</name>
    <dbReference type="NCBI Taxonomy" id="1612424"/>
    <lineage>
        <taxon>Eukaryota</taxon>
        <taxon>Fungi</taxon>
        <taxon>Dikarya</taxon>
        <taxon>Ascomycota</taxon>
        <taxon>Pezizomycotina</taxon>
        <taxon>Eurotiomycetes</taxon>
        <taxon>Eurotiomycetidae</taxon>
        <taxon>Eurotiales</taxon>
        <taxon>Aspergillaceae</taxon>
        <taxon>Penicillium</taxon>
    </lineage>
</organism>
<keyword evidence="5" id="KW-1185">Reference proteome</keyword>